<dbReference type="GO" id="GO:0000423">
    <property type="term" value="P:mitophagy"/>
    <property type="evidence" value="ECO:0007669"/>
    <property type="project" value="TreeGrafter"/>
</dbReference>
<dbReference type="GO" id="GO:0006995">
    <property type="term" value="P:cellular response to nitrogen starvation"/>
    <property type="evidence" value="ECO:0007669"/>
    <property type="project" value="TreeGrafter"/>
</dbReference>
<dbReference type="InterPro" id="IPR040455">
    <property type="entry name" value="Atg6_BARA"/>
</dbReference>
<dbReference type="GO" id="GO:0000045">
    <property type="term" value="P:autophagosome assembly"/>
    <property type="evidence" value="ECO:0007669"/>
    <property type="project" value="TreeGrafter"/>
</dbReference>
<name>A0A8S1HJW4_9PELO</name>
<dbReference type="GO" id="GO:0030674">
    <property type="term" value="F:protein-macromolecule adaptor activity"/>
    <property type="evidence" value="ECO:0007669"/>
    <property type="project" value="TreeGrafter"/>
</dbReference>
<dbReference type="EMBL" id="CAJGYM010000046">
    <property type="protein sequence ID" value="CAD6194661.1"/>
    <property type="molecule type" value="Genomic_DNA"/>
</dbReference>
<dbReference type="InterPro" id="IPR007243">
    <property type="entry name" value="Atg6/Beclin"/>
</dbReference>
<reference evidence="3" key="1">
    <citation type="submission" date="2020-10" db="EMBL/GenBank/DDBJ databases">
        <authorList>
            <person name="Kikuchi T."/>
        </authorList>
    </citation>
    <scope>NUCLEOTIDE SEQUENCE</scope>
    <source>
        <strain evidence="3">NKZ352</strain>
    </source>
</reference>
<keyword evidence="4" id="KW-1185">Reference proteome</keyword>
<dbReference type="PANTHER" id="PTHR12768">
    <property type="entry name" value="BECLIN 1"/>
    <property type="match status" value="1"/>
</dbReference>
<feature type="domain" description="Atg6 BARA" evidence="2">
    <location>
        <begin position="1"/>
        <end position="107"/>
    </location>
</feature>
<proteinExistence type="inferred from homology"/>
<evidence type="ECO:0000313" key="3">
    <source>
        <dbReference type="EMBL" id="CAD6194661.1"/>
    </source>
</evidence>
<organism evidence="3 4">
    <name type="scientific">Caenorhabditis auriculariae</name>
    <dbReference type="NCBI Taxonomy" id="2777116"/>
    <lineage>
        <taxon>Eukaryota</taxon>
        <taxon>Metazoa</taxon>
        <taxon>Ecdysozoa</taxon>
        <taxon>Nematoda</taxon>
        <taxon>Chromadorea</taxon>
        <taxon>Rhabditida</taxon>
        <taxon>Rhabditina</taxon>
        <taxon>Rhabditomorpha</taxon>
        <taxon>Rhabditoidea</taxon>
        <taxon>Rhabditidae</taxon>
        <taxon>Peloderinae</taxon>
        <taxon>Caenorhabditis</taxon>
    </lineage>
</organism>
<dbReference type="GO" id="GO:0043548">
    <property type="term" value="F:phosphatidylinositol 3-kinase binding"/>
    <property type="evidence" value="ECO:0007669"/>
    <property type="project" value="TreeGrafter"/>
</dbReference>
<dbReference type="AlphaFoldDB" id="A0A8S1HJW4"/>
<dbReference type="GO" id="GO:0034272">
    <property type="term" value="C:phosphatidylinositol 3-kinase complex, class III, type II"/>
    <property type="evidence" value="ECO:0007669"/>
    <property type="project" value="TreeGrafter"/>
</dbReference>
<comment type="similarity">
    <text evidence="1">Belongs to the beclin family.</text>
</comment>
<dbReference type="GO" id="GO:0045324">
    <property type="term" value="P:late endosome to vacuole transport"/>
    <property type="evidence" value="ECO:0007669"/>
    <property type="project" value="TreeGrafter"/>
</dbReference>
<dbReference type="GO" id="GO:0000407">
    <property type="term" value="C:phagophore assembly site"/>
    <property type="evidence" value="ECO:0007669"/>
    <property type="project" value="TreeGrafter"/>
</dbReference>
<dbReference type="PANTHER" id="PTHR12768:SF4">
    <property type="entry name" value="BECLIN-1"/>
    <property type="match status" value="1"/>
</dbReference>
<comment type="caution">
    <text evidence="3">The sequence shown here is derived from an EMBL/GenBank/DDBJ whole genome shotgun (WGS) entry which is preliminary data.</text>
</comment>
<evidence type="ECO:0000313" key="4">
    <source>
        <dbReference type="Proteomes" id="UP000835052"/>
    </source>
</evidence>
<gene>
    <name evidence="3" type="ORF">CAUJ_LOCUS10580</name>
</gene>
<dbReference type="OrthoDB" id="20368at2759"/>
<dbReference type="InterPro" id="IPR038274">
    <property type="entry name" value="Atg6/Beclin_C_sf"/>
</dbReference>
<evidence type="ECO:0000259" key="2">
    <source>
        <dbReference type="Pfam" id="PF04111"/>
    </source>
</evidence>
<accession>A0A8S1HJW4</accession>
<dbReference type="Proteomes" id="UP000835052">
    <property type="component" value="Unassembled WGS sequence"/>
</dbReference>
<dbReference type="GO" id="GO:0034271">
    <property type="term" value="C:phosphatidylinositol 3-kinase complex, class III, type I"/>
    <property type="evidence" value="ECO:0007669"/>
    <property type="project" value="TreeGrafter"/>
</dbReference>
<evidence type="ECO:0000256" key="1">
    <source>
        <dbReference type="ARBA" id="ARBA00005965"/>
    </source>
</evidence>
<dbReference type="Gene3D" id="1.10.418.40">
    <property type="entry name" value="Autophagy protein 6/Beclin 1"/>
    <property type="match status" value="1"/>
</dbReference>
<protein>
    <recommendedName>
        <fullName evidence="2">Atg6 BARA domain-containing protein</fullName>
    </recommendedName>
</protein>
<dbReference type="Pfam" id="PF04111">
    <property type="entry name" value="APG6"/>
    <property type="match status" value="1"/>
</dbReference>
<sequence>MGSHSFIKKTRNGIDAETYPLYGSGSHFAANTCVDNGIKEFLKLLQFLQRELKDRNPDFNAPFRIHTDRLIDNGVEYKAVMMLNVESRWTRAMSMMLIDLKVAIAQCISLRSPA</sequence>